<comment type="caution">
    <text evidence="2">The sequence shown here is derived from an EMBL/GenBank/DDBJ whole genome shotgun (WGS) entry which is preliminary data.</text>
</comment>
<protein>
    <submittedName>
        <fullName evidence="2">1-phosphatidylinositol 4 5-bisphosphate phosphodiesterase beta-4-like isoform X5</fullName>
    </submittedName>
</protein>
<proteinExistence type="predicted"/>
<organism evidence="2 3">
    <name type="scientific">Biomphalaria pfeifferi</name>
    <name type="common">Bloodfluke planorb</name>
    <name type="synonym">Freshwater snail</name>
    <dbReference type="NCBI Taxonomy" id="112525"/>
    <lineage>
        <taxon>Eukaryota</taxon>
        <taxon>Metazoa</taxon>
        <taxon>Spiralia</taxon>
        <taxon>Lophotrochozoa</taxon>
        <taxon>Mollusca</taxon>
        <taxon>Gastropoda</taxon>
        <taxon>Heterobranchia</taxon>
        <taxon>Euthyneura</taxon>
        <taxon>Panpulmonata</taxon>
        <taxon>Hygrophila</taxon>
        <taxon>Lymnaeoidea</taxon>
        <taxon>Planorbidae</taxon>
        <taxon>Biomphalaria</taxon>
    </lineage>
</organism>
<sequence>LVPTTKNTDTEAHPELAKTNTGSVDSDSELKKTSVKIPLSKKAKEELDDLLKTDSMDTALCIDLTVLVVFL</sequence>
<feature type="non-terminal residue" evidence="2">
    <location>
        <position position="71"/>
    </location>
</feature>
<reference evidence="2" key="2">
    <citation type="submission" date="2023-04" db="EMBL/GenBank/DDBJ databases">
        <authorList>
            <person name="Bu L."/>
            <person name="Lu L."/>
            <person name="Laidemitt M.R."/>
            <person name="Zhang S.M."/>
            <person name="Mutuku M."/>
            <person name="Mkoji G."/>
            <person name="Steinauer M."/>
            <person name="Loker E.S."/>
        </authorList>
    </citation>
    <scope>NUCLEOTIDE SEQUENCE</scope>
    <source>
        <strain evidence="2">KasaAsao</strain>
        <tissue evidence="2">Whole Snail</tissue>
    </source>
</reference>
<feature type="region of interest" description="Disordered" evidence="1">
    <location>
        <begin position="1"/>
        <end position="32"/>
    </location>
</feature>
<evidence type="ECO:0000313" key="3">
    <source>
        <dbReference type="Proteomes" id="UP001233172"/>
    </source>
</evidence>
<dbReference type="Proteomes" id="UP001233172">
    <property type="component" value="Unassembled WGS sequence"/>
</dbReference>
<keyword evidence="3" id="KW-1185">Reference proteome</keyword>
<dbReference type="AlphaFoldDB" id="A0AAD8B346"/>
<accession>A0AAD8B346</accession>
<gene>
    <name evidence="2" type="ORF">Bpfe_024026</name>
</gene>
<name>A0AAD8B346_BIOPF</name>
<dbReference type="EMBL" id="JASAOG010000164">
    <property type="protein sequence ID" value="KAK0046508.1"/>
    <property type="molecule type" value="Genomic_DNA"/>
</dbReference>
<evidence type="ECO:0000256" key="1">
    <source>
        <dbReference type="SAM" id="MobiDB-lite"/>
    </source>
</evidence>
<evidence type="ECO:0000313" key="2">
    <source>
        <dbReference type="EMBL" id="KAK0046508.1"/>
    </source>
</evidence>
<reference evidence="2" key="1">
    <citation type="journal article" date="2023" name="PLoS Negl. Trop. Dis.">
        <title>A genome sequence for Biomphalaria pfeifferi, the major vector snail for the human-infecting parasite Schistosoma mansoni.</title>
        <authorList>
            <person name="Bu L."/>
            <person name="Lu L."/>
            <person name="Laidemitt M.R."/>
            <person name="Zhang S.M."/>
            <person name="Mutuku M."/>
            <person name="Mkoji G."/>
            <person name="Steinauer M."/>
            <person name="Loker E.S."/>
        </authorList>
    </citation>
    <scope>NUCLEOTIDE SEQUENCE</scope>
    <source>
        <strain evidence="2">KasaAsao</strain>
    </source>
</reference>